<dbReference type="OrthoDB" id="187171at2759"/>
<sequence>MSTLYLWDQLRAGSSEVDWCEDNYTIVPSIAEFYNTVCIEHIMQITFAFVTFCLLTLIGAISKYSKKYHHLLLYFIVF</sequence>
<evidence type="ECO:0000256" key="6">
    <source>
        <dbReference type="ARBA" id="ARBA00022801"/>
    </source>
</evidence>
<comment type="pathway">
    <text evidence="2">Lipid metabolism; sphingolipid metabolism.</text>
</comment>
<comment type="caution">
    <text evidence="14">Lacks conserved residue(s) required for the propagation of feature annotation.</text>
</comment>
<evidence type="ECO:0000256" key="3">
    <source>
        <dbReference type="ARBA" id="ARBA00004991"/>
    </source>
</evidence>
<evidence type="ECO:0000256" key="9">
    <source>
        <dbReference type="ARBA" id="ARBA00023136"/>
    </source>
</evidence>
<comment type="catalytic activity">
    <reaction evidence="11">
        <text>an N-acylsphing-4-enine + H2O = sphing-4-enine + a fatty acid</text>
        <dbReference type="Rhea" id="RHEA:20856"/>
        <dbReference type="ChEBI" id="CHEBI:15377"/>
        <dbReference type="ChEBI" id="CHEBI:28868"/>
        <dbReference type="ChEBI" id="CHEBI:52639"/>
        <dbReference type="ChEBI" id="CHEBI:57756"/>
        <dbReference type="EC" id="3.5.1.23"/>
    </reaction>
    <physiologicalReaction direction="left-to-right" evidence="11">
        <dbReference type="Rhea" id="RHEA:20857"/>
    </physiologicalReaction>
</comment>
<evidence type="ECO:0000256" key="1">
    <source>
        <dbReference type="ARBA" id="ARBA00004141"/>
    </source>
</evidence>
<dbReference type="PANTHER" id="PTHR46139">
    <property type="entry name" value="ALKALINE CERAMIDASE"/>
    <property type="match status" value="1"/>
</dbReference>
<dbReference type="Ensembl" id="ENSGEVT00005030932.1">
    <property type="protein sequence ID" value="ENSGEVP00005029448.1"/>
    <property type="gene ID" value="ENSGEVG00005020612.1"/>
</dbReference>
<keyword evidence="7" id="KW-0746">Sphingolipid metabolism</keyword>
<evidence type="ECO:0000256" key="2">
    <source>
        <dbReference type="ARBA" id="ARBA00004760"/>
    </source>
</evidence>
<dbReference type="EC" id="3.5.1.-" evidence="14"/>
<dbReference type="PANTHER" id="PTHR46139:SF1">
    <property type="entry name" value="ALKALINE CERAMIDASE 2"/>
    <property type="match status" value="1"/>
</dbReference>
<comment type="subcellular location">
    <subcellularLocation>
        <location evidence="1">Membrane</location>
        <topology evidence="1">Multi-pass membrane protein</topology>
    </subcellularLocation>
</comment>
<keyword evidence="8 14" id="KW-1133">Transmembrane helix</keyword>
<feature type="binding site" evidence="13">
    <location>
        <position position="32"/>
    </location>
    <ligand>
        <name>Ca(2+)</name>
        <dbReference type="ChEBI" id="CHEBI:29108"/>
    </ligand>
</feature>
<feature type="binding site" evidence="13">
    <location>
        <position position="18"/>
    </location>
    <ligand>
        <name>Ca(2+)</name>
        <dbReference type="ChEBI" id="CHEBI:29108"/>
    </ligand>
</feature>
<keyword evidence="13" id="KW-0106">Calcium</keyword>
<evidence type="ECO:0000256" key="8">
    <source>
        <dbReference type="ARBA" id="ARBA00022989"/>
    </source>
</evidence>
<comment type="catalytic activity">
    <reaction evidence="12">
        <text>an N-acylsphinganine + H2O = sphinganine + a fatty acid</text>
        <dbReference type="Rhea" id="RHEA:33551"/>
        <dbReference type="ChEBI" id="CHEBI:15377"/>
        <dbReference type="ChEBI" id="CHEBI:28868"/>
        <dbReference type="ChEBI" id="CHEBI:31488"/>
        <dbReference type="ChEBI" id="CHEBI:57817"/>
    </reaction>
    <physiologicalReaction direction="left-to-right" evidence="12">
        <dbReference type="Rhea" id="RHEA:33552"/>
    </physiologicalReaction>
</comment>
<keyword evidence="5 14" id="KW-0812">Transmembrane</keyword>
<evidence type="ECO:0000256" key="11">
    <source>
        <dbReference type="ARBA" id="ARBA00048323"/>
    </source>
</evidence>
<feature type="binding site" evidence="13">
    <location>
        <position position="21"/>
    </location>
    <ligand>
        <name>Ca(2+)</name>
        <dbReference type="ChEBI" id="CHEBI:29108"/>
    </ligand>
</feature>
<proteinExistence type="inferred from homology"/>
<evidence type="ECO:0000313" key="16">
    <source>
        <dbReference type="Proteomes" id="UP000694390"/>
    </source>
</evidence>
<dbReference type="GO" id="GO:0000139">
    <property type="term" value="C:Golgi membrane"/>
    <property type="evidence" value="ECO:0007669"/>
    <property type="project" value="TreeGrafter"/>
</dbReference>
<reference evidence="15" key="2">
    <citation type="submission" date="2025-08" db="UniProtKB">
        <authorList>
            <consortium name="Ensembl"/>
        </authorList>
    </citation>
    <scope>IDENTIFICATION</scope>
</reference>
<comment type="similarity">
    <text evidence="4 14">Belongs to the alkaline ceramidase family.</text>
</comment>
<comment type="catalytic activity">
    <reaction evidence="10">
        <text>N-(9Z-octadecenoyl)-sphing-4-enine + H2O = sphing-4-enine + (9Z)-octadecenoate</text>
        <dbReference type="Rhea" id="RHEA:41299"/>
        <dbReference type="ChEBI" id="CHEBI:15377"/>
        <dbReference type="ChEBI" id="CHEBI:30823"/>
        <dbReference type="ChEBI" id="CHEBI:57756"/>
        <dbReference type="ChEBI" id="CHEBI:77996"/>
    </reaction>
    <physiologicalReaction direction="left-to-right" evidence="10">
        <dbReference type="Rhea" id="RHEA:41300"/>
    </physiologicalReaction>
</comment>
<reference evidence="15" key="1">
    <citation type="submission" date="2019-06" db="EMBL/GenBank/DDBJ databases">
        <title>G10K-VGP Goodes thornscrub tortoise genome, primary haplotype.</title>
        <authorList>
            <person name="Murphy B."/>
            <person name="Edwards T."/>
            <person name="Rhie A."/>
            <person name="Koren S."/>
            <person name="Phillippy A."/>
            <person name="Fedrigo O."/>
            <person name="Haase B."/>
            <person name="Mountcastle J."/>
            <person name="Lewin H."/>
            <person name="Damas J."/>
            <person name="Howe K."/>
            <person name="Formenti G."/>
            <person name="Myers G."/>
            <person name="Durbin R."/>
            <person name="Jarvis E.D."/>
        </authorList>
    </citation>
    <scope>NUCLEOTIDE SEQUENCE [LARGE SCALE GENOMIC DNA]</scope>
</reference>
<name>A0A8C4YT06_9SAUR</name>
<dbReference type="GO" id="GO:0046512">
    <property type="term" value="P:sphingosine biosynthetic process"/>
    <property type="evidence" value="ECO:0007669"/>
    <property type="project" value="TreeGrafter"/>
</dbReference>
<evidence type="ECO:0000256" key="14">
    <source>
        <dbReference type="RuleBase" id="RU364079"/>
    </source>
</evidence>
<evidence type="ECO:0000256" key="4">
    <source>
        <dbReference type="ARBA" id="ARBA00009780"/>
    </source>
</evidence>
<evidence type="ECO:0000313" key="15">
    <source>
        <dbReference type="Ensembl" id="ENSGEVP00005029448.1"/>
    </source>
</evidence>
<dbReference type="GeneTree" id="ENSGT01000000221374"/>
<dbReference type="Pfam" id="PF05875">
    <property type="entry name" value="Ceramidase"/>
    <property type="match status" value="1"/>
</dbReference>
<dbReference type="GO" id="GO:0046514">
    <property type="term" value="P:ceramide catabolic process"/>
    <property type="evidence" value="ECO:0007669"/>
    <property type="project" value="TreeGrafter"/>
</dbReference>
<evidence type="ECO:0000256" key="10">
    <source>
        <dbReference type="ARBA" id="ARBA00047401"/>
    </source>
</evidence>
<dbReference type="GO" id="GO:0046872">
    <property type="term" value="F:metal ion binding"/>
    <property type="evidence" value="ECO:0007669"/>
    <property type="project" value="UniProtKB-KW"/>
</dbReference>
<keyword evidence="14" id="KW-0443">Lipid metabolism</keyword>
<evidence type="ECO:0000256" key="12">
    <source>
        <dbReference type="ARBA" id="ARBA00049511"/>
    </source>
</evidence>
<organism evidence="15 16">
    <name type="scientific">Gopherus evgoodei</name>
    <name type="common">Goodes thornscrub tortoise</name>
    <dbReference type="NCBI Taxonomy" id="1825980"/>
    <lineage>
        <taxon>Eukaryota</taxon>
        <taxon>Metazoa</taxon>
        <taxon>Chordata</taxon>
        <taxon>Craniata</taxon>
        <taxon>Vertebrata</taxon>
        <taxon>Euteleostomi</taxon>
        <taxon>Archelosauria</taxon>
        <taxon>Testudinata</taxon>
        <taxon>Testudines</taxon>
        <taxon>Cryptodira</taxon>
        <taxon>Durocryptodira</taxon>
        <taxon>Testudinoidea</taxon>
        <taxon>Testudinidae</taxon>
        <taxon>Gopherus</taxon>
    </lineage>
</organism>
<protein>
    <recommendedName>
        <fullName evidence="14">Alkaline ceramidase</fullName>
        <ecNumber evidence="14">3.5.1.-</ecNumber>
    </recommendedName>
</protein>
<comment type="pathway">
    <text evidence="3">Sphingolipid metabolism.</text>
</comment>
<dbReference type="Proteomes" id="UP000694390">
    <property type="component" value="Chromosome 6"/>
</dbReference>
<evidence type="ECO:0000256" key="5">
    <source>
        <dbReference type="ARBA" id="ARBA00022692"/>
    </source>
</evidence>
<evidence type="ECO:0000256" key="7">
    <source>
        <dbReference type="ARBA" id="ARBA00022919"/>
    </source>
</evidence>
<reference evidence="15" key="3">
    <citation type="submission" date="2025-09" db="UniProtKB">
        <authorList>
            <consortium name="Ensembl"/>
        </authorList>
    </citation>
    <scope>IDENTIFICATION</scope>
</reference>
<feature type="binding site" evidence="13">
    <location>
        <position position="23"/>
    </location>
    <ligand>
        <name>Ca(2+)</name>
        <dbReference type="ChEBI" id="CHEBI:29108"/>
    </ligand>
</feature>
<dbReference type="GO" id="GO:0017040">
    <property type="term" value="F:N-acylsphingosine amidohydrolase activity"/>
    <property type="evidence" value="ECO:0007669"/>
    <property type="project" value="UniProtKB-EC"/>
</dbReference>
<comment type="function">
    <text evidence="14">Hydrolyzes the sphingolipid ceramide into sphingosine and free fatty acid.</text>
</comment>
<keyword evidence="16" id="KW-1185">Reference proteome</keyword>
<dbReference type="UniPathway" id="UPA00222"/>
<evidence type="ECO:0000256" key="13">
    <source>
        <dbReference type="PIRSR" id="PIRSR608901-1"/>
    </source>
</evidence>
<dbReference type="InterPro" id="IPR008901">
    <property type="entry name" value="ACER"/>
</dbReference>
<accession>A0A8C4YT06</accession>
<dbReference type="AlphaFoldDB" id="A0A8C4YT06"/>
<keyword evidence="13" id="KW-0479">Metal-binding</keyword>
<keyword evidence="6 14" id="KW-0378">Hydrolase</keyword>
<keyword evidence="9 14" id="KW-0472">Membrane</keyword>
<feature type="transmembrane region" description="Helical" evidence="14">
    <location>
        <begin position="42"/>
        <end position="61"/>
    </location>
</feature>
<feature type="binding site" evidence="13">
    <location>
        <position position="19"/>
    </location>
    <ligand>
        <name>Ca(2+)</name>
        <dbReference type="ChEBI" id="CHEBI:29108"/>
    </ligand>
</feature>